<feature type="transmembrane region" description="Helical" evidence="1">
    <location>
        <begin position="12"/>
        <end position="32"/>
    </location>
</feature>
<sequence length="354" mass="39502">MNSKQKVTKRKILLFLPLIVFPLLGLGYYLFFIRDAEKEKQSVKKGINKDLPDAAFTREQPQDKYGYYQQSDRDSVKIKDNGLQSVAGRLGFKGIQEDPQTLAITQKLSLLDREMNRKEEPLVSPMVLGRPKMQQDPLKGDVDRLEGLMKSMQENKTADPEMEQLNGMLQGILDIQHPGRVQQRLEQTKSLKSDSLFRAIPAIIANHQKVVQGATIKLVLQDSVTLAGQLFFKGHAIFGICQLMNQRLLLNIKNIRLGTSIVPVDLTVYSLDGMEGINAPEAVFGDAVSGGTDNALQNMQFLNIDQSIGVQAAGAGINTAKNLFSKKVRRIKVKLEAGQQVLLRNNKSNQQNFN</sequence>
<name>A0ABR6EQ36_9SPHI</name>
<protein>
    <submittedName>
        <fullName evidence="3">Conjugative transposon protein TraM</fullName>
    </submittedName>
</protein>
<feature type="domain" description="Conjugative transposon TraM C-terminal" evidence="2">
    <location>
        <begin position="200"/>
        <end position="344"/>
    </location>
</feature>
<gene>
    <name evidence="3" type="primary">traM</name>
    <name evidence="3" type="ORF">GM920_00390</name>
</gene>
<keyword evidence="4" id="KW-1185">Reference proteome</keyword>
<keyword evidence="1" id="KW-0472">Membrane</keyword>
<proteinExistence type="predicted"/>
<evidence type="ECO:0000313" key="3">
    <source>
        <dbReference type="EMBL" id="MBB2147356.1"/>
    </source>
</evidence>
<dbReference type="InterPro" id="IPR055407">
    <property type="entry name" value="TraM_C"/>
</dbReference>
<dbReference type="RefSeq" id="WP_182952636.1">
    <property type="nucleotide sequence ID" value="NZ_WNXC01000001.1"/>
</dbReference>
<comment type="caution">
    <text evidence="3">The sequence shown here is derived from an EMBL/GenBank/DDBJ whole genome shotgun (WGS) entry which is preliminary data.</text>
</comment>
<evidence type="ECO:0000313" key="4">
    <source>
        <dbReference type="Proteomes" id="UP000636110"/>
    </source>
</evidence>
<organism evidence="3 4">
    <name type="scientific">Pedobacter gandavensis</name>
    <dbReference type="NCBI Taxonomy" id="2679963"/>
    <lineage>
        <taxon>Bacteria</taxon>
        <taxon>Pseudomonadati</taxon>
        <taxon>Bacteroidota</taxon>
        <taxon>Sphingobacteriia</taxon>
        <taxon>Sphingobacteriales</taxon>
        <taxon>Sphingobacteriaceae</taxon>
        <taxon>Pedobacter</taxon>
    </lineage>
</organism>
<reference evidence="3 4" key="1">
    <citation type="submission" date="2019-11" db="EMBL/GenBank/DDBJ databases">
        <title>Description of Pedobacter sp. LMG 31462T.</title>
        <authorList>
            <person name="Carlier A."/>
            <person name="Qi S."/>
            <person name="Vandamme P."/>
        </authorList>
    </citation>
    <scope>NUCLEOTIDE SEQUENCE [LARGE SCALE GENOMIC DNA]</scope>
    <source>
        <strain evidence="3 4">LMG 31462</strain>
    </source>
</reference>
<dbReference type="Pfam" id="PF12508">
    <property type="entry name" value="Transposon_TraM"/>
    <property type="match status" value="1"/>
</dbReference>
<evidence type="ECO:0000259" key="2">
    <source>
        <dbReference type="Pfam" id="PF12508"/>
    </source>
</evidence>
<evidence type="ECO:0000256" key="1">
    <source>
        <dbReference type="SAM" id="Phobius"/>
    </source>
</evidence>
<keyword evidence="1" id="KW-0812">Transmembrane</keyword>
<dbReference type="Proteomes" id="UP000636110">
    <property type="component" value="Unassembled WGS sequence"/>
</dbReference>
<accession>A0ABR6EQ36</accession>
<dbReference type="EMBL" id="WNXC01000001">
    <property type="protein sequence ID" value="MBB2147356.1"/>
    <property type="molecule type" value="Genomic_DNA"/>
</dbReference>
<keyword evidence="1" id="KW-1133">Transmembrane helix</keyword>